<dbReference type="CDD" id="cd00431">
    <property type="entry name" value="cysteine_hydrolases"/>
    <property type="match status" value="1"/>
</dbReference>
<proteinExistence type="predicted"/>
<accession>A0A4Z0MME2</accession>
<evidence type="ECO:0000259" key="2">
    <source>
        <dbReference type="Pfam" id="PF00857"/>
    </source>
</evidence>
<gene>
    <name evidence="3" type="ORF">EU557_12080</name>
</gene>
<dbReference type="AlphaFoldDB" id="A0A4Z0MME2"/>
<evidence type="ECO:0000313" key="3">
    <source>
        <dbReference type="EMBL" id="TGD80560.1"/>
    </source>
</evidence>
<dbReference type="Proteomes" id="UP000298284">
    <property type="component" value="Unassembled WGS sequence"/>
</dbReference>
<keyword evidence="1 3" id="KW-0378">Hydrolase</keyword>
<sequence length="215" mass="24105">MNPTTTAIILIEFQNDFTTQGGSLHEAVRTVMKQTNMLQHTQDLVRQARLAGALILHVPISFTENYRELRHRPYGILKGVVDSNSFRQGSWGAEIVDELKPQPEDIVIEGKRGLDGFLSTNLDFVLRQSGITNVALAGFLTNCCVESTMRTAYEYGYCVYTLTDCTATVSEEEQRLACEKNFPMFSQPVTHTEFLEQLLAGQEGEAEVAGNNYYH</sequence>
<dbReference type="Gene3D" id="3.40.50.850">
    <property type="entry name" value="Isochorismatase-like"/>
    <property type="match status" value="1"/>
</dbReference>
<protein>
    <submittedName>
        <fullName evidence="3">Cysteine hydrolase</fullName>
    </submittedName>
</protein>
<evidence type="ECO:0000256" key="1">
    <source>
        <dbReference type="ARBA" id="ARBA00022801"/>
    </source>
</evidence>
<dbReference type="RefSeq" id="WP_135530707.1">
    <property type="nucleotide sequence ID" value="NZ_SRKZ01000003.1"/>
</dbReference>
<dbReference type="InterPro" id="IPR050272">
    <property type="entry name" value="Isochorismatase-like_hydrls"/>
</dbReference>
<dbReference type="OrthoDB" id="9791276at2"/>
<organism evidence="3 4">
    <name type="scientific">Hymenobacter wooponensis</name>
    <dbReference type="NCBI Taxonomy" id="1525360"/>
    <lineage>
        <taxon>Bacteria</taxon>
        <taxon>Pseudomonadati</taxon>
        <taxon>Bacteroidota</taxon>
        <taxon>Cytophagia</taxon>
        <taxon>Cytophagales</taxon>
        <taxon>Hymenobacteraceae</taxon>
        <taxon>Hymenobacter</taxon>
    </lineage>
</organism>
<dbReference type="Pfam" id="PF00857">
    <property type="entry name" value="Isochorismatase"/>
    <property type="match status" value="1"/>
</dbReference>
<evidence type="ECO:0000313" key="4">
    <source>
        <dbReference type="Proteomes" id="UP000298284"/>
    </source>
</evidence>
<reference evidence="3 4" key="1">
    <citation type="submission" date="2019-04" db="EMBL/GenBank/DDBJ databases">
        <authorList>
            <person name="Feng G."/>
            <person name="Zhang J."/>
            <person name="Zhu H."/>
        </authorList>
    </citation>
    <scope>NUCLEOTIDE SEQUENCE [LARGE SCALE GENOMIC DNA]</scope>
    <source>
        <strain evidence="3 4">JCM 19491</strain>
    </source>
</reference>
<name>A0A4Z0MME2_9BACT</name>
<dbReference type="SUPFAM" id="SSF52499">
    <property type="entry name" value="Isochorismatase-like hydrolases"/>
    <property type="match status" value="1"/>
</dbReference>
<dbReference type="GO" id="GO:0016787">
    <property type="term" value="F:hydrolase activity"/>
    <property type="evidence" value="ECO:0007669"/>
    <property type="project" value="UniProtKB-KW"/>
</dbReference>
<keyword evidence="4" id="KW-1185">Reference proteome</keyword>
<dbReference type="InterPro" id="IPR000868">
    <property type="entry name" value="Isochorismatase-like_dom"/>
</dbReference>
<dbReference type="PANTHER" id="PTHR43540:SF16">
    <property type="entry name" value="ISOCHORISMATASE-LIKE DOMAIN-CONTAINING PROTEIN"/>
    <property type="match status" value="1"/>
</dbReference>
<dbReference type="EMBL" id="SRKZ01000003">
    <property type="protein sequence ID" value="TGD80560.1"/>
    <property type="molecule type" value="Genomic_DNA"/>
</dbReference>
<dbReference type="InterPro" id="IPR036380">
    <property type="entry name" value="Isochorismatase-like_sf"/>
</dbReference>
<comment type="caution">
    <text evidence="3">The sequence shown here is derived from an EMBL/GenBank/DDBJ whole genome shotgun (WGS) entry which is preliminary data.</text>
</comment>
<dbReference type="PANTHER" id="PTHR43540">
    <property type="entry name" value="PEROXYUREIDOACRYLATE/UREIDOACRYLATE AMIDOHYDROLASE-RELATED"/>
    <property type="match status" value="1"/>
</dbReference>
<feature type="domain" description="Isochorismatase-like" evidence="2">
    <location>
        <begin position="6"/>
        <end position="192"/>
    </location>
</feature>